<feature type="region of interest" description="Disordered" evidence="19">
    <location>
        <begin position="1"/>
        <end position="30"/>
    </location>
</feature>
<keyword evidence="14 20" id="KW-0472">Membrane</keyword>
<dbReference type="InterPro" id="IPR036950">
    <property type="entry name" value="PBP_transglycosylase"/>
</dbReference>
<accession>A0ABX8E0P3</accession>
<keyword evidence="5" id="KW-0121">Carboxypeptidase</keyword>
<keyword evidence="13 20" id="KW-1133">Transmembrane helix</keyword>
<comment type="subcellular location">
    <subcellularLocation>
        <location evidence="1">Membrane</location>
    </subcellularLocation>
</comment>
<evidence type="ECO:0000256" key="8">
    <source>
        <dbReference type="ARBA" id="ARBA00022679"/>
    </source>
</evidence>
<evidence type="ECO:0000256" key="2">
    <source>
        <dbReference type="ARBA" id="ARBA00004752"/>
    </source>
</evidence>
<evidence type="ECO:0000256" key="16">
    <source>
        <dbReference type="ARBA" id="ARBA00023316"/>
    </source>
</evidence>
<dbReference type="InterPro" id="IPR023346">
    <property type="entry name" value="Lysozyme-like_dom_sf"/>
</dbReference>
<evidence type="ECO:0000313" key="23">
    <source>
        <dbReference type="EMBL" id="QVM82435.1"/>
    </source>
</evidence>
<dbReference type="InterPro" id="IPR001460">
    <property type="entry name" value="PCN-bd_Tpept"/>
</dbReference>
<gene>
    <name evidence="23" type="ORF">HT578_00810</name>
</gene>
<comment type="similarity">
    <text evidence="3">In the C-terminal section; belongs to the transpeptidase family.</text>
</comment>
<evidence type="ECO:0000256" key="4">
    <source>
        <dbReference type="ARBA" id="ARBA00007739"/>
    </source>
</evidence>
<feature type="transmembrane region" description="Helical" evidence="20">
    <location>
        <begin position="45"/>
        <end position="64"/>
    </location>
</feature>
<comment type="pathway">
    <text evidence="2">Cell wall biogenesis; peptidoglycan biosynthesis.</text>
</comment>
<keyword evidence="8" id="KW-0808">Transferase</keyword>
<dbReference type="PANTHER" id="PTHR32282:SF27">
    <property type="entry name" value="PENICILLIN-BINDING PROTEIN 1A"/>
    <property type="match status" value="1"/>
</dbReference>
<keyword evidence="11" id="KW-0133">Cell shape</keyword>
<evidence type="ECO:0000256" key="19">
    <source>
        <dbReference type="SAM" id="MobiDB-lite"/>
    </source>
</evidence>
<evidence type="ECO:0000256" key="3">
    <source>
        <dbReference type="ARBA" id="ARBA00007090"/>
    </source>
</evidence>
<evidence type="ECO:0000256" key="7">
    <source>
        <dbReference type="ARBA" id="ARBA00022676"/>
    </source>
</evidence>
<protein>
    <recommendedName>
        <fullName evidence="17">peptidoglycan glycosyltransferase</fullName>
        <ecNumber evidence="17">2.4.99.28</ecNumber>
    </recommendedName>
</protein>
<dbReference type="SUPFAM" id="SSF56601">
    <property type="entry name" value="beta-lactamase/transpeptidase-like"/>
    <property type="match status" value="1"/>
</dbReference>
<dbReference type="PANTHER" id="PTHR32282">
    <property type="entry name" value="BINDING PROTEIN TRANSPEPTIDASE, PUTATIVE-RELATED"/>
    <property type="match status" value="1"/>
</dbReference>
<evidence type="ECO:0000256" key="1">
    <source>
        <dbReference type="ARBA" id="ARBA00004370"/>
    </source>
</evidence>
<dbReference type="Pfam" id="PF00905">
    <property type="entry name" value="Transpeptidase"/>
    <property type="match status" value="1"/>
</dbReference>
<dbReference type="EC" id="2.4.99.28" evidence="17"/>
<keyword evidence="16" id="KW-0961">Cell wall biogenesis/degradation</keyword>
<organism evidence="23 24">
    <name type="scientific">Novosphingobium decolorationis</name>
    <dbReference type="NCBI Taxonomy" id="2698673"/>
    <lineage>
        <taxon>Bacteria</taxon>
        <taxon>Pseudomonadati</taxon>
        <taxon>Pseudomonadota</taxon>
        <taxon>Alphaproteobacteria</taxon>
        <taxon>Sphingomonadales</taxon>
        <taxon>Sphingomonadaceae</taxon>
        <taxon>Novosphingobium</taxon>
    </lineage>
</organism>
<evidence type="ECO:0000256" key="12">
    <source>
        <dbReference type="ARBA" id="ARBA00022984"/>
    </source>
</evidence>
<evidence type="ECO:0000256" key="5">
    <source>
        <dbReference type="ARBA" id="ARBA00022645"/>
    </source>
</evidence>
<evidence type="ECO:0000256" key="14">
    <source>
        <dbReference type="ARBA" id="ARBA00023136"/>
    </source>
</evidence>
<keyword evidence="6" id="KW-0645">Protease</keyword>
<dbReference type="RefSeq" id="WP_213501563.1">
    <property type="nucleotide sequence ID" value="NZ_CP054856.1"/>
</dbReference>
<dbReference type="Pfam" id="PF00912">
    <property type="entry name" value="Transgly"/>
    <property type="match status" value="1"/>
</dbReference>
<keyword evidence="24" id="KW-1185">Reference proteome</keyword>
<sequence length="845" mass="92632">MTDTSSDTGPGAAQDTPEDASTSPRRERGQGRIARIWRSSRILRGFVYLCVAGIIGLIGLWVVLMRDMPDAKSLLAYQPPLPTMVRDINGDIAYSYARERRVQLRYVDLPRPLVNAFLSAEDRTFWSHGGVDIGGFAGAVVDYVSKYGSGERAKGGSTITQQVAKNILIGDEYSVTRKLKEMVLAYRIEGVLSKEQILELYLNEIPLGRRSFGVQAAARAYFDKDVDELTLNEAAFLAILPRAPEVYGRKKHEARALERRNWVLDQMVRNEWVSATEAAEAKAQPLGLVTQRGPDYDPANGYFIEEVRRRLIDRYGEKAEDGPNSVYAGGLWVRTSLDPELQGAVRAALRKGLLNYHGQRGWAGPIAHINDMENWQTQLIVSNKTIDYQNWRVGVVLDAANGEGRIGFSDGDIAALTNVPDRAKVGDFLAAAPVSAGTYAVRTVPEVSGGMVMEQPYSGRLLALQGGFDSGLGSFNRAVQAERQPGSTIKPFVYATGLDNGMTPATQVLDGTFCVYQGGNLGQKCFRNFGNEGGAGSRTMRWGLEQSRNLMTVRIANDIGMSKVVKTFKTMGIGEYKPYLSFALGAGETTVARMANAYSALANNGVQYDASVIDYVQDRSGKVIWKADKRNCDGCNMAEWDGKPMPRIARRGKQVMNADTAYQTIHMLEGVVTRGTAVRLRSLNLPLFGKTGTTNGPTDVWFMGGSQDYVGGVYLGYDNPRSLGGYAQGGRIAAPIFKDVIEATRERWSDQPFVAPPGVRMVRIDRVTGKQVMGVEPSDEPKASVIWEAFKPDTEPRQYTAEDEFTKRRDALIAEIDGARKARATAAEAAQGVADNFAEEQGGIY</sequence>
<reference evidence="23 24" key="1">
    <citation type="journal article" date="2021" name="Int. J. Syst. Evol. Microbiol.">
        <title>Novosphingobium decolorationis sp. nov., an aniline blue-decolourizing bacterium isolated from East Pacific sediment.</title>
        <authorList>
            <person name="Chen X."/>
            <person name="Dong B."/>
            <person name="Chen T."/>
            <person name="Ren N."/>
            <person name="Wang J."/>
            <person name="Xu Y."/>
            <person name="Yang J."/>
            <person name="Zhu S."/>
            <person name="Chen J."/>
        </authorList>
    </citation>
    <scope>NUCLEOTIDE SEQUENCE [LARGE SCALE GENOMIC DNA]</scope>
    <source>
        <strain evidence="23 24">502str22</strain>
    </source>
</reference>
<evidence type="ECO:0000256" key="17">
    <source>
        <dbReference type="ARBA" id="ARBA00044770"/>
    </source>
</evidence>
<evidence type="ECO:0000256" key="20">
    <source>
        <dbReference type="SAM" id="Phobius"/>
    </source>
</evidence>
<keyword evidence="15" id="KW-0511">Multifunctional enzyme</keyword>
<evidence type="ECO:0000259" key="22">
    <source>
        <dbReference type="Pfam" id="PF00912"/>
    </source>
</evidence>
<dbReference type="Gene3D" id="1.10.3810.10">
    <property type="entry name" value="Biosynthetic peptidoglycan transglycosylase-like"/>
    <property type="match status" value="1"/>
</dbReference>
<evidence type="ECO:0000313" key="24">
    <source>
        <dbReference type="Proteomes" id="UP000677126"/>
    </source>
</evidence>
<dbReference type="SUPFAM" id="SSF53955">
    <property type="entry name" value="Lysozyme-like"/>
    <property type="match status" value="1"/>
</dbReference>
<evidence type="ECO:0000259" key="21">
    <source>
        <dbReference type="Pfam" id="PF00905"/>
    </source>
</evidence>
<keyword evidence="7" id="KW-0328">Glycosyltransferase</keyword>
<dbReference type="Gene3D" id="3.40.710.10">
    <property type="entry name" value="DD-peptidase/beta-lactamase superfamily"/>
    <property type="match status" value="1"/>
</dbReference>
<evidence type="ECO:0000256" key="13">
    <source>
        <dbReference type="ARBA" id="ARBA00022989"/>
    </source>
</evidence>
<evidence type="ECO:0000256" key="9">
    <source>
        <dbReference type="ARBA" id="ARBA00022692"/>
    </source>
</evidence>
<keyword evidence="10" id="KW-0378">Hydrolase</keyword>
<dbReference type="EMBL" id="CP054856">
    <property type="protein sequence ID" value="QVM82435.1"/>
    <property type="molecule type" value="Genomic_DNA"/>
</dbReference>
<dbReference type="InterPro" id="IPR012338">
    <property type="entry name" value="Beta-lactam/transpept-like"/>
</dbReference>
<comment type="similarity">
    <text evidence="4">In the N-terminal section; belongs to the glycosyltransferase 51 family.</text>
</comment>
<dbReference type="InterPro" id="IPR050396">
    <property type="entry name" value="Glycosyltr_51/Transpeptidase"/>
</dbReference>
<feature type="domain" description="Glycosyl transferase family 51" evidence="22">
    <location>
        <begin position="96"/>
        <end position="267"/>
    </location>
</feature>
<proteinExistence type="inferred from homology"/>
<evidence type="ECO:0000256" key="15">
    <source>
        <dbReference type="ARBA" id="ARBA00023268"/>
    </source>
</evidence>
<evidence type="ECO:0000256" key="11">
    <source>
        <dbReference type="ARBA" id="ARBA00022960"/>
    </source>
</evidence>
<dbReference type="InterPro" id="IPR001264">
    <property type="entry name" value="Glyco_trans_51"/>
</dbReference>
<dbReference type="Proteomes" id="UP000677126">
    <property type="component" value="Chromosome"/>
</dbReference>
<keyword evidence="9 20" id="KW-0812">Transmembrane</keyword>
<comment type="catalytic activity">
    <reaction evidence="18">
        <text>[GlcNAc-(1-&gt;4)-Mur2Ac(oyl-L-Ala-gamma-D-Glu-L-Lys-D-Ala-D-Ala)](n)-di-trans,octa-cis-undecaprenyl diphosphate + beta-D-GlcNAc-(1-&gt;4)-Mur2Ac(oyl-L-Ala-gamma-D-Glu-L-Lys-D-Ala-D-Ala)-di-trans,octa-cis-undecaprenyl diphosphate = [GlcNAc-(1-&gt;4)-Mur2Ac(oyl-L-Ala-gamma-D-Glu-L-Lys-D-Ala-D-Ala)](n+1)-di-trans,octa-cis-undecaprenyl diphosphate + di-trans,octa-cis-undecaprenyl diphosphate + H(+)</text>
        <dbReference type="Rhea" id="RHEA:23708"/>
        <dbReference type="Rhea" id="RHEA-COMP:9602"/>
        <dbReference type="Rhea" id="RHEA-COMP:9603"/>
        <dbReference type="ChEBI" id="CHEBI:15378"/>
        <dbReference type="ChEBI" id="CHEBI:58405"/>
        <dbReference type="ChEBI" id="CHEBI:60033"/>
        <dbReference type="ChEBI" id="CHEBI:78435"/>
        <dbReference type="EC" id="2.4.99.28"/>
    </reaction>
</comment>
<feature type="domain" description="Penicillin-binding protein transpeptidase" evidence="21">
    <location>
        <begin position="450"/>
        <end position="742"/>
    </location>
</feature>
<evidence type="ECO:0000256" key="6">
    <source>
        <dbReference type="ARBA" id="ARBA00022670"/>
    </source>
</evidence>
<evidence type="ECO:0000256" key="10">
    <source>
        <dbReference type="ARBA" id="ARBA00022801"/>
    </source>
</evidence>
<name>A0ABX8E0P3_9SPHN</name>
<keyword evidence="12" id="KW-0573">Peptidoglycan synthesis</keyword>
<evidence type="ECO:0000256" key="18">
    <source>
        <dbReference type="ARBA" id="ARBA00049902"/>
    </source>
</evidence>